<geneLocation type="plasmid" evidence="2">
    <name>2</name>
</geneLocation>
<proteinExistence type="predicted"/>
<gene>
    <name evidence="2" type="ORF">ERS450000_05847</name>
</gene>
<dbReference type="RefSeq" id="WP_060594877.1">
    <property type="nucleotide sequence ID" value="NZ_CP031418.1"/>
</dbReference>
<accession>A0A0H5P9J4</accession>
<evidence type="ECO:0000313" key="2">
    <source>
        <dbReference type="EMBL" id="CRY84078.1"/>
    </source>
</evidence>
<name>A0A0H5P9J4_NOCFR</name>
<keyword evidence="2" id="KW-0614">Plasmid</keyword>
<dbReference type="AlphaFoldDB" id="A0A0H5P9J4"/>
<evidence type="ECO:0000313" key="3">
    <source>
        <dbReference type="Proteomes" id="UP000057820"/>
    </source>
</evidence>
<dbReference type="InterPro" id="IPR012654">
    <property type="entry name" value="CHP02391"/>
</dbReference>
<organism evidence="2 3">
    <name type="scientific">Nocardia farcinica</name>
    <dbReference type="NCBI Taxonomy" id="37329"/>
    <lineage>
        <taxon>Bacteria</taxon>
        <taxon>Bacillati</taxon>
        <taxon>Actinomycetota</taxon>
        <taxon>Actinomycetes</taxon>
        <taxon>Mycobacteriales</taxon>
        <taxon>Nocardiaceae</taxon>
        <taxon>Nocardia</taxon>
    </lineage>
</organism>
<dbReference type="Pfam" id="PF09509">
    <property type="entry name" value="Hypoth_Ymh"/>
    <property type="match status" value="1"/>
</dbReference>
<protein>
    <recommendedName>
        <fullName evidence="1">Conserved hypothetical protein CHP02391 domain-containing protein</fullName>
    </recommendedName>
</protein>
<evidence type="ECO:0000259" key="1">
    <source>
        <dbReference type="Pfam" id="PF09509"/>
    </source>
</evidence>
<dbReference type="Proteomes" id="UP000057820">
    <property type="component" value="Plasmid 2"/>
</dbReference>
<dbReference type="EMBL" id="LN868939">
    <property type="protein sequence ID" value="CRY84078.1"/>
    <property type="molecule type" value="Genomic_DNA"/>
</dbReference>
<dbReference type="KEGG" id="nfr:ERS450000_05847"/>
<sequence>MIVGTMDAAQDPDYLRTTQDAVREFRSEFREFLALHVPNESAFGRGLVPAVTRRNDVAPERVTEVAERVAEAAGRARRAARLTGVVFAVEGSSHTIDPIAAWSSVSQPKPVLEPENVLIACGQIIGALDEMIEAAKVEQPRPAGPAGMHPTVWGAARPLWNDGHYREAVAAAAEALVDKVKTLVKRRDIAETPLWQQAFSNAPAKPGEIRLRWPGEPDDRDVKSMNDGLRQFAPGAQMTIRNSAAHSTEKMSEQDALERLGALSLLARWVDTCDRVEAPQIETGQT</sequence>
<feature type="domain" description="Conserved hypothetical protein CHP02391" evidence="1">
    <location>
        <begin position="147"/>
        <end position="270"/>
    </location>
</feature>
<reference evidence="3" key="1">
    <citation type="submission" date="2015-03" db="EMBL/GenBank/DDBJ databases">
        <authorList>
            <consortium name="Pathogen Informatics"/>
        </authorList>
    </citation>
    <scope>NUCLEOTIDE SEQUENCE [LARGE SCALE GENOMIC DNA]</scope>
    <source>
        <strain evidence="3">NCTC11134</strain>
        <plasmid evidence="3">2</plasmid>
    </source>
</reference>